<dbReference type="Proteomes" id="UP000178912">
    <property type="component" value="Unassembled WGS sequence"/>
</dbReference>
<feature type="region of interest" description="Disordered" evidence="1">
    <location>
        <begin position="1"/>
        <end position="30"/>
    </location>
</feature>
<reference evidence="3" key="1">
    <citation type="submission" date="2016-03" db="EMBL/GenBank/DDBJ databases">
        <authorList>
            <person name="Guldener U."/>
        </authorList>
    </citation>
    <scope>NUCLEOTIDE SEQUENCE [LARGE SCALE GENOMIC DNA]</scope>
    <source>
        <strain evidence="3">04CH-RAC-A.6.1</strain>
    </source>
</reference>
<dbReference type="AlphaFoldDB" id="A0A1E1KGL8"/>
<accession>A0A1E1KGL8</accession>
<evidence type="ECO:0000313" key="3">
    <source>
        <dbReference type="Proteomes" id="UP000178912"/>
    </source>
</evidence>
<gene>
    <name evidence="2" type="ORF">RAG0_06324</name>
</gene>
<keyword evidence="3" id="KW-1185">Reference proteome</keyword>
<protein>
    <submittedName>
        <fullName evidence="2">Uncharacterized protein</fullName>
    </submittedName>
</protein>
<proteinExistence type="predicted"/>
<sequence length="283" mass="31696">MAFSSNSMAQAAGSEDPTPSGKTDQATRTSRGRKHAGLLYRLKMLILTECQLRCGSLWDIHNLYYVGEYDGAGDPSLIPKKKWESLSGALLKRQIYSNTDPRARSIISNSRAAFYNIVRVKAIRYMSSRPGPDFAETEIHAIIRVSAIWSRTEINSEREHLVGESAKYKQAAKDFLMRFDSIEKRVTGLDIIDSPIPGQGYDDSIPWYYLAAELAKSPLPSVVTDEMLQSLSQYMQGESMRAARSPLGIYIHNQPDIKALREQLYLSVGKSNHKLGSLSQKTE</sequence>
<evidence type="ECO:0000256" key="1">
    <source>
        <dbReference type="SAM" id="MobiDB-lite"/>
    </source>
</evidence>
<evidence type="ECO:0000313" key="2">
    <source>
        <dbReference type="EMBL" id="CZS97177.1"/>
    </source>
</evidence>
<organism evidence="2 3">
    <name type="scientific">Rhynchosporium agropyri</name>
    <dbReference type="NCBI Taxonomy" id="914238"/>
    <lineage>
        <taxon>Eukaryota</taxon>
        <taxon>Fungi</taxon>
        <taxon>Dikarya</taxon>
        <taxon>Ascomycota</taxon>
        <taxon>Pezizomycotina</taxon>
        <taxon>Leotiomycetes</taxon>
        <taxon>Helotiales</taxon>
        <taxon>Ploettnerulaceae</taxon>
        <taxon>Rhynchosporium</taxon>
    </lineage>
</organism>
<name>A0A1E1KGL8_9HELO</name>
<feature type="compositionally biased region" description="Polar residues" evidence="1">
    <location>
        <begin position="20"/>
        <end position="29"/>
    </location>
</feature>
<dbReference type="EMBL" id="FJUX01000030">
    <property type="protein sequence ID" value="CZS97177.1"/>
    <property type="molecule type" value="Genomic_DNA"/>
</dbReference>